<sequence>MSFLRKTRYNVHNGVHASGVGFVPVLHLTESGDPMNGKFRAAIATVPIEQYAFQGQLPLCLAGSAIPALDALKPQADEVWGDGQHEVLTFHYAGHAVNMTFRCLDGTYLFDSVDVWADCSDCGEIGIRTPEGLFLHATGAGVKLEPFDLTDELVYLLPNAVTIHYHKHDEQWMLTKIAGAFLNYENTRASLQTIMNGISS</sequence>
<evidence type="ECO:0000313" key="2">
    <source>
        <dbReference type="Proteomes" id="UP001185028"/>
    </source>
</evidence>
<organism evidence="1 2">
    <name type="scientific">Paenibacillus hunanensis</name>
    <dbReference type="NCBI Taxonomy" id="539262"/>
    <lineage>
        <taxon>Bacteria</taxon>
        <taxon>Bacillati</taxon>
        <taxon>Bacillota</taxon>
        <taxon>Bacilli</taxon>
        <taxon>Bacillales</taxon>
        <taxon>Paenibacillaceae</taxon>
        <taxon>Paenibacillus</taxon>
    </lineage>
</organism>
<keyword evidence="2" id="KW-1185">Reference proteome</keyword>
<gene>
    <name evidence="1" type="ORF">JOC58_000597</name>
</gene>
<name>A0ABU1IU12_9BACL</name>
<dbReference type="RefSeq" id="WP_188774216.1">
    <property type="nucleotide sequence ID" value="NZ_BMMB01000002.1"/>
</dbReference>
<comment type="caution">
    <text evidence="1">The sequence shown here is derived from an EMBL/GenBank/DDBJ whole genome shotgun (WGS) entry which is preliminary data.</text>
</comment>
<dbReference type="Proteomes" id="UP001185028">
    <property type="component" value="Unassembled WGS sequence"/>
</dbReference>
<reference evidence="1 2" key="1">
    <citation type="submission" date="2023-07" db="EMBL/GenBank/DDBJ databases">
        <title>Genomic Encyclopedia of Type Strains, Phase IV (KMG-IV): sequencing the most valuable type-strain genomes for metagenomic binning, comparative biology and taxonomic classification.</title>
        <authorList>
            <person name="Goeker M."/>
        </authorList>
    </citation>
    <scope>NUCLEOTIDE SEQUENCE [LARGE SCALE GENOMIC DNA]</scope>
    <source>
        <strain evidence="1 2">DSM 22170</strain>
    </source>
</reference>
<evidence type="ECO:0000313" key="1">
    <source>
        <dbReference type="EMBL" id="MDR6242713.1"/>
    </source>
</evidence>
<proteinExistence type="predicted"/>
<accession>A0ABU1IU12</accession>
<protein>
    <submittedName>
        <fullName evidence="1">Uncharacterized protein</fullName>
    </submittedName>
</protein>
<dbReference type="EMBL" id="JAVDQH010000002">
    <property type="protein sequence ID" value="MDR6242713.1"/>
    <property type="molecule type" value="Genomic_DNA"/>
</dbReference>